<keyword evidence="1" id="KW-0472">Membrane</keyword>
<feature type="transmembrane region" description="Helical" evidence="1">
    <location>
        <begin position="21"/>
        <end position="41"/>
    </location>
</feature>
<comment type="caution">
    <text evidence="2">The sequence shown here is derived from an EMBL/GenBank/DDBJ whole genome shotgun (WGS) entry which is preliminary data.</text>
</comment>
<keyword evidence="1" id="KW-1133">Transmembrane helix</keyword>
<evidence type="ECO:0000313" key="2">
    <source>
        <dbReference type="EMBL" id="MCC0177051.1"/>
    </source>
</evidence>
<organism evidence="2 3">
    <name type="scientific">Waterburya agarophytonicola KI4</name>
    <dbReference type="NCBI Taxonomy" id="2874699"/>
    <lineage>
        <taxon>Bacteria</taxon>
        <taxon>Bacillati</taxon>
        <taxon>Cyanobacteriota</taxon>
        <taxon>Cyanophyceae</taxon>
        <taxon>Pleurocapsales</taxon>
        <taxon>Hyellaceae</taxon>
        <taxon>Waterburya</taxon>
        <taxon>Waterburya agarophytonicola</taxon>
    </lineage>
</organism>
<reference evidence="2" key="1">
    <citation type="journal article" date="2021" name="Antonie Van Leeuwenhoek">
        <title>Draft genome and description of Waterburya agarophytonicola gen. nov. sp. nov. (Pleurocapsales, Cyanobacteria): a seaweed symbiont.</title>
        <authorList>
            <person name="Bonthond G."/>
            <person name="Shalygin S."/>
            <person name="Bayer T."/>
            <person name="Weinberger F."/>
        </authorList>
    </citation>
    <scope>NUCLEOTIDE SEQUENCE</scope>
    <source>
        <strain evidence="2">KI4</strain>
    </source>
</reference>
<dbReference type="AlphaFoldDB" id="A0A964BQN4"/>
<dbReference type="Proteomes" id="UP000729733">
    <property type="component" value="Unassembled WGS sequence"/>
</dbReference>
<dbReference type="SUPFAM" id="SSF103511">
    <property type="entry name" value="Chlorophyll a-b binding protein"/>
    <property type="match status" value="1"/>
</dbReference>
<proteinExistence type="predicted"/>
<gene>
    <name evidence="2" type="ORF">I4641_08685</name>
</gene>
<dbReference type="EMBL" id="JADWDC010000016">
    <property type="protein sequence ID" value="MCC0177051.1"/>
    <property type="molecule type" value="Genomic_DNA"/>
</dbReference>
<protein>
    <submittedName>
        <fullName evidence="2">High light inducible protein</fullName>
    </submittedName>
</protein>
<keyword evidence="3" id="KW-1185">Reference proteome</keyword>
<dbReference type="Pfam" id="PF00504">
    <property type="entry name" value="Chloroa_b-bind"/>
    <property type="match status" value="1"/>
</dbReference>
<dbReference type="InterPro" id="IPR022796">
    <property type="entry name" value="Chloroa_b-bind"/>
</dbReference>
<accession>A0A964BQN4</accession>
<sequence>MEKKEGKFGFTNYAEIWNGRLAMIGFVTALIVEMNTGHGVLAQFGLM</sequence>
<dbReference type="RefSeq" id="WP_229640089.1">
    <property type="nucleotide sequence ID" value="NZ_JADWDC010000016.1"/>
</dbReference>
<evidence type="ECO:0000256" key="1">
    <source>
        <dbReference type="SAM" id="Phobius"/>
    </source>
</evidence>
<name>A0A964BQN4_9CYAN</name>
<dbReference type="Gene3D" id="1.10.3460.10">
    <property type="entry name" value="Chlorophyll a/b binding protein domain"/>
    <property type="match status" value="1"/>
</dbReference>
<keyword evidence="1" id="KW-0812">Transmembrane</keyword>
<evidence type="ECO:0000313" key="3">
    <source>
        <dbReference type="Proteomes" id="UP000729733"/>
    </source>
</evidence>